<dbReference type="InterPro" id="IPR035979">
    <property type="entry name" value="RBD_domain_sf"/>
</dbReference>
<feature type="compositionally biased region" description="Gly residues" evidence="4">
    <location>
        <begin position="145"/>
        <end position="156"/>
    </location>
</feature>
<feature type="compositionally biased region" description="Gly residues" evidence="4">
    <location>
        <begin position="166"/>
        <end position="193"/>
    </location>
</feature>
<feature type="domain" description="RRM" evidence="5">
    <location>
        <begin position="37"/>
        <end position="114"/>
    </location>
</feature>
<dbReference type="Pfam" id="PF00076">
    <property type="entry name" value="RRM_1"/>
    <property type="match status" value="1"/>
</dbReference>
<dbReference type="AlphaFoldDB" id="A0AAE0GNK5"/>
<dbReference type="PANTHER" id="PTHR23236">
    <property type="entry name" value="EUKARYOTIC TRANSLATION INITIATION FACTOR 4B/4H"/>
    <property type="match status" value="1"/>
</dbReference>
<dbReference type="PANTHER" id="PTHR23236:SF119">
    <property type="entry name" value="NUCLEAR RNA-BINDING PROTEIN SART-3"/>
    <property type="match status" value="1"/>
</dbReference>
<keyword evidence="7" id="KW-1185">Reference proteome</keyword>
<dbReference type="SUPFAM" id="SSF54928">
    <property type="entry name" value="RNA-binding domain, RBD"/>
    <property type="match status" value="1"/>
</dbReference>
<evidence type="ECO:0000256" key="1">
    <source>
        <dbReference type="ARBA" id="ARBA00022737"/>
    </source>
</evidence>
<dbReference type="InterPro" id="IPR012677">
    <property type="entry name" value="Nucleotide-bd_a/b_plait_sf"/>
</dbReference>
<evidence type="ECO:0000313" key="7">
    <source>
        <dbReference type="Proteomes" id="UP001190700"/>
    </source>
</evidence>
<protein>
    <recommendedName>
        <fullName evidence="5">RRM domain-containing protein</fullName>
    </recommendedName>
</protein>
<keyword evidence="1" id="KW-0677">Repeat</keyword>
<name>A0AAE0GNK5_9CHLO</name>
<feature type="compositionally biased region" description="Basic and acidic residues" evidence="4">
    <location>
        <begin position="234"/>
        <end position="249"/>
    </location>
</feature>
<dbReference type="InterPro" id="IPR008669">
    <property type="entry name" value="LSM_interact"/>
</dbReference>
<evidence type="ECO:0000259" key="5">
    <source>
        <dbReference type="PROSITE" id="PS50102"/>
    </source>
</evidence>
<evidence type="ECO:0000256" key="2">
    <source>
        <dbReference type="ARBA" id="ARBA00022884"/>
    </source>
</evidence>
<sequence length="249" mass="25260">GGPSAHVEVREGQVPTWGEGRAECPRGEPRAVYTEQLTLYISGLAFDTDEAELQAHINQCGAVKEVRLIRNRDTGQSKGYAYVQLEDEETMRKAMKLSGKELRGRKISIAKSKPKVERGGHGGGGHDGGGHGGGKGKGKSSTDTGKGGKGKNGSGKGKGKGKGGGKEGGQSGKGKGKGGAAAAKGGGSAGGGDSAKDATAARPSMRPAVAFVPRSVKQPPATADSAAASSVEAAKPKSNDDFRKLLLKK</sequence>
<accession>A0AAE0GNK5</accession>
<dbReference type="Proteomes" id="UP001190700">
    <property type="component" value="Unassembled WGS sequence"/>
</dbReference>
<dbReference type="PROSITE" id="PS50102">
    <property type="entry name" value="RRM"/>
    <property type="match status" value="1"/>
</dbReference>
<keyword evidence="2 3" id="KW-0694">RNA-binding</keyword>
<dbReference type="EMBL" id="LGRX02003919">
    <property type="protein sequence ID" value="KAK3281250.1"/>
    <property type="molecule type" value="Genomic_DNA"/>
</dbReference>
<evidence type="ECO:0000256" key="4">
    <source>
        <dbReference type="SAM" id="MobiDB-lite"/>
    </source>
</evidence>
<evidence type="ECO:0000313" key="6">
    <source>
        <dbReference type="EMBL" id="KAK3281250.1"/>
    </source>
</evidence>
<organism evidence="6 7">
    <name type="scientific">Cymbomonas tetramitiformis</name>
    <dbReference type="NCBI Taxonomy" id="36881"/>
    <lineage>
        <taxon>Eukaryota</taxon>
        <taxon>Viridiplantae</taxon>
        <taxon>Chlorophyta</taxon>
        <taxon>Pyramimonadophyceae</taxon>
        <taxon>Pyramimonadales</taxon>
        <taxon>Pyramimonadaceae</taxon>
        <taxon>Cymbomonas</taxon>
    </lineage>
</organism>
<dbReference type="GO" id="GO:0003723">
    <property type="term" value="F:RNA binding"/>
    <property type="evidence" value="ECO:0007669"/>
    <property type="project" value="UniProtKB-UniRule"/>
</dbReference>
<feature type="compositionally biased region" description="Gly residues" evidence="4">
    <location>
        <begin position="121"/>
        <end position="135"/>
    </location>
</feature>
<proteinExistence type="predicted"/>
<feature type="non-terminal residue" evidence="6">
    <location>
        <position position="1"/>
    </location>
</feature>
<dbReference type="Pfam" id="PF05391">
    <property type="entry name" value="Lsm_interact"/>
    <property type="match status" value="1"/>
</dbReference>
<evidence type="ECO:0000256" key="3">
    <source>
        <dbReference type="PROSITE-ProRule" id="PRU00176"/>
    </source>
</evidence>
<comment type="caution">
    <text evidence="6">The sequence shown here is derived from an EMBL/GenBank/DDBJ whole genome shotgun (WGS) entry which is preliminary data.</text>
</comment>
<dbReference type="SMART" id="SM00360">
    <property type="entry name" value="RRM"/>
    <property type="match status" value="1"/>
</dbReference>
<feature type="region of interest" description="Disordered" evidence="4">
    <location>
        <begin position="97"/>
        <end position="249"/>
    </location>
</feature>
<reference evidence="6 7" key="1">
    <citation type="journal article" date="2015" name="Genome Biol. Evol.">
        <title>Comparative Genomics of a Bacterivorous Green Alga Reveals Evolutionary Causalities and Consequences of Phago-Mixotrophic Mode of Nutrition.</title>
        <authorList>
            <person name="Burns J.A."/>
            <person name="Paasch A."/>
            <person name="Narechania A."/>
            <person name="Kim E."/>
        </authorList>
    </citation>
    <scope>NUCLEOTIDE SEQUENCE [LARGE SCALE GENOMIC DNA]</scope>
    <source>
        <strain evidence="6 7">PLY_AMNH</strain>
    </source>
</reference>
<feature type="compositionally biased region" description="Low complexity" evidence="4">
    <location>
        <begin position="217"/>
        <end position="233"/>
    </location>
</feature>
<dbReference type="Gene3D" id="3.30.70.330">
    <property type="match status" value="1"/>
</dbReference>
<dbReference type="InterPro" id="IPR000504">
    <property type="entry name" value="RRM_dom"/>
</dbReference>
<gene>
    <name evidence="6" type="ORF">CYMTET_10947</name>
</gene>